<sequence length="62" mass="7121">MAIKNRPIERNLIFHSDRGVQYACHAFTKLLRKHPLVVQSMTGLPMQWEGQLLGQCRGGKLF</sequence>
<evidence type="ECO:0000313" key="1">
    <source>
        <dbReference type="EMBL" id="MBD2705819.1"/>
    </source>
</evidence>
<protein>
    <recommendedName>
        <fullName evidence="3">DDE-type integrase/transposase/recombinase</fullName>
    </recommendedName>
</protein>
<organism evidence="1 2">
    <name type="scientific">Spirosoma profusum</name>
    <dbReference type="NCBI Taxonomy" id="2771354"/>
    <lineage>
        <taxon>Bacteria</taxon>
        <taxon>Pseudomonadati</taxon>
        <taxon>Bacteroidota</taxon>
        <taxon>Cytophagia</taxon>
        <taxon>Cytophagales</taxon>
        <taxon>Cytophagaceae</taxon>
        <taxon>Spirosoma</taxon>
    </lineage>
</organism>
<proteinExistence type="predicted"/>
<evidence type="ECO:0000313" key="2">
    <source>
        <dbReference type="Proteomes" id="UP000598820"/>
    </source>
</evidence>
<reference evidence="1" key="1">
    <citation type="submission" date="2020-09" db="EMBL/GenBank/DDBJ databases">
        <authorList>
            <person name="Kim M.K."/>
        </authorList>
    </citation>
    <scope>NUCLEOTIDE SEQUENCE</scope>
    <source>
        <strain evidence="1">BT702</strain>
    </source>
</reference>
<accession>A0A927GB64</accession>
<evidence type="ECO:0008006" key="3">
    <source>
        <dbReference type="Google" id="ProtNLM"/>
    </source>
</evidence>
<dbReference type="EMBL" id="JACWZY010000074">
    <property type="protein sequence ID" value="MBD2705819.1"/>
    <property type="molecule type" value="Genomic_DNA"/>
</dbReference>
<keyword evidence="2" id="KW-1185">Reference proteome</keyword>
<dbReference type="RefSeq" id="WP_190893620.1">
    <property type="nucleotide sequence ID" value="NZ_JACWZY010000074.1"/>
</dbReference>
<name>A0A927GB64_9BACT</name>
<comment type="caution">
    <text evidence="1">The sequence shown here is derived from an EMBL/GenBank/DDBJ whole genome shotgun (WGS) entry which is preliminary data.</text>
</comment>
<dbReference type="Proteomes" id="UP000598820">
    <property type="component" value="Unassembled WGS sequence"/>
</dbReference>
<gene>
    <name evidence="1" type="ORF">IC229_34790</name>
</gene>
<dbReference type="AlphaFoldDB" id="A0A927GB64"/>